<comment type="similarity">
    <text evidence="2">Belongs to the ABC transporter superfamily.</text>
</comment>
<keyword evidence="12" id="KW-1185">Reference proteome</keyword>
<dbReference type="CDD" id="cd03228">
    <property type="entry name" value="ABCC_MRP_Like"/>
    <property type="match status" value="1"/>
</dbReference>
<dbReference type="InterPro" id="IPR017871">
    <property type="entry name" value="ABC_transporter-like_CS"/>
</dbReference>
<keyword evidence="5 11" id="KW-0067">ATP-binding</keyword>
<dbReference type="InterPro" id="IPR003439">
    <property type="entry name" value="ABC_transporter-like_ATP-bd"/>
</dbReference>
<organism evidence="11 12">
    <name type="scientific">Mycoplasmoides fastidiosum</name>
    <dbReference type="NCBI Taxonomy" id="92758"/>
    <lineage>
        <taxon>Bacteria</taxon>
        <taxon>Bacillati</taxon>
        <taxon>Mycoplasmatota</taxon>
        <taxon>Mycoplasmoidales</taxon>
        <taxon>Mycoplasmoidaceae</taxon>
        <taxon>Mycoplasmoides</taxon>
    </lineage>
</organism>
<evidence type="ECO:0000256" key="7">
    <source>
        <dbReference type="ARBA" id="ARBA00023136"/>
    </source>
</evidence>
<evidence type="ECO:0000259" key="10">
    <source>
        <dbReference type="PROSITE" id="PS50929"/>
    </source>
</evidence>
<dbReference type="Pfam" id="PF00005">
    <property type="entry name" value="ABC_tran"/>
    <property type="match status" value="1"/>
</dbReference>
<dbReference type="Proteomes" id="UP001240643">
    <property type="component" value="Unassembled WGS sequence"/>
</dbReference>
<dbReference type="PROSITE" id="PS50893">
    <property type="entry name" value="ABC_TRANSPORTER_2"/>
    <property type="match status" value="1"/>
</dbReference>
<name>A0ABU0LZN5_9BACT</name>
<dbReference type="Gene3D" id="3.40.50.300">
    <property type="entry name" value="P-loop containing nucleotide triphosphate hydrolases"/>
    <property type="match status" value="1"/>
</dbReference>
<dbReference type="Pfam" id="PF00664">
    <property type="entry name" value="ABC_membrane"/>
    <property type="match status" value="1"/>
</dbReference>
<keyword evidence="6 8" id="KW-1133">Transmembrane helix</keyword>
<dbReference type="SUPFAM" id="SSF90123">
    <property type="entry name" value="ABC transporter transmembrane region"/>
    <property type="match status" value="1"/>
</dbReference>
<dbReference type="EMBL" id="JAUSWO010000001">
    <property type="protein sequence ID" value="MDQ0514166.1"/>
    <property type="molecule type" value="Genomic_DNA"/>
</dbReference>
<dbReference type="GO" id="GO:0005524">
    <property type="term" value="F:ATP binding"/>
    <property type="evidence" value="ECO:0007669"/>
    <property type="project" value="UniProtKB-KW"/>
</dbReference>
<evidence type="ECO:0000256" key="4">
    <source>
        <dbReference type="ARBA" id="ARBA00022741"/>
    </source>
</evidence>
<evidence type="ECO:0000256" key="8">
    <source>
        <dbReference type="SAM" id="Phobius"/>
    </source>
</evidence>
<dbReference type="InterPro" id="IPR036640">
    <property type="entry name" value="ABC1_TM_sf"/>
</dbReference>
<dbReference type="InterPro" id="IPR003593">
    <property type="entry name" value="AAA+_ATPase"/>
</dbReference>
<evidence type="ECO:0000256" key="2">
    <source>
        <dbReference type="ARBA" id="ARBA00005417"/>
    </source>
</evidence>
<comment type="caution">
    <text evidence="11">The sequence shown here is derived from an EMBL/GenBank/DDBJ whole genome shotgun (WGS) entry which is preliminary data.</text>
</comment>
<reference evidence="11" key="1">
    <citation type="submission" date="2023-07" db="EMBL/GenBank/DDBJ databases">
        <title>Genomic Encyclopedia of Type Strains, Phase IV (KMG-IV): sequencing the most valuable type-strain genomes for metagenomic binning, comparative biology and taxonomic classification.</title>
        <authorList>
            <person name="Goeker M."/>
        </authorList>
    </citation>
    <scope>NUCLEOTIDE SEQUENCE [LARGE SCALE GENOMIC DNA]</scope>
    <source>
        <strain evidence="11">DSM 21204</strain>
    </source>
</reference>
<protein>
    <submittedName>
        <fullName evidence="11">ATP-binding cassette subfamily C protein</fullName>
    </submittedName>
</protein>
<feature type="transmembrane region" description="Helical" evidence="8">
    <location>
        <begin position="153"/>
        <end position="173"/>
    </location>
</feature>
<feature type="transmembrane region" description="Helical" evidence="8">
    <location>
        <begin position="268"/>
        <end position="289"/>
    </location>
</feature>
<dbReference type="SUPFAM" id="SSF52540">
    <property type="entry name" value="P-loop containing nucleoside triphosphate hydrolases"/>
    <property type="match status" value="1"/>
</dbReference>
<feature type="transmembrane region" description="Helical" evidence="8">
    <location>
        <begin position="12"/>
        <end position="35"/>
    </location>
</feature>
<proteinExistence type="inferred from homology"/>
<dbReference type="InterPro" id="IPR027417">
    <property type="entry name" value="P-loop_NTPase"/>
</dbReference>
<dbReference type="PROSITE" id="PS50929">
    <property type="entry name" value="ABC_TM1F"/>
    <property type="match status" value="1"/>
</dbReference>
<evidence type="ECO:0000256" key="1">
    <source>
        <dbReference type="ARBA" id="ARBA00004651"/>
    </source>
</evidence>
<dbReference type="InterPro" id="IPR011527">
    <property type="entry name" value="ABC1_TM_dom"/>
</dbReference>
<dbReference type="Gene3D" id="1.20.1560.10">
    <property type="entry name" value="ABC transporter type 1, transmembrane domain"/>
    <property type="match status" value="1"/>
</dbReference>
<evidence type="ECO:0000256" key="5">
    <source>
        <dbReference type="ARBA" id="ARBA00022840"/>
    </source>
</evidence>
<evidence type="ECO:0000256" key="6">
    <source>
        <dbReference type="ARBA" id="ARBA00022989"/>
    </source>
</evidence>
<keyword evidence="3 8" id="KW-0812">Transmembrane</keyword>
<feature type="domain" description="ABC transporter" evidence="9">
    <location>
        <begin position="326"/>
        <end position="525"/>
    </location>
</feature>
<sequence length="531" mass="62043">MFYIKQHKIAFLLYLCLSIITSGIVIFEAYLTYLTYQYIAKNQANEYNILIIVQVVLFLVGLISYIFKTLLENKTYEQIIKNLRTNTIAKISLVKSLEFKINKKGFYISRLINKLDYFFSRRPGNLFIWIDRFNTFWISFPVLVFIDWKIGLISLAVSTVNIIIPLIMGNITIKYNTLVGKEFENFTAYLLVMIDSFSSFYFFNKQKEFIQQIIKKNNEFIKRYLKNVKFNLMSEFFISGVSIIIDYLMIYLMGYFILFIYIDGASSIGLIAAIPVILQSLIYSIRWIGLYISQYKSVKELADEYEIPAKNINTISIESNYKFDSLKICNLNFSYKDNKPLFKNLNLSFEKGKKYALIGPSGSGKTTLLNLITKQLDNYQGEIILNGINVKDIEDSNYKTTFTFLDSEEFVFNDTVYNNISLWTPDQEPKVKKALDLASYSIEDLNLQLNNENSNISSGQKQRINFARFFFDNKNLLILDEALANLDKENVAKIEKNLFDNPELTLINVTHHLKNPEKYHKIYRMEDLTWK</sequence>
<feature type="transmembrane region" description="Helical" evidence="8">
    <location>
        <begin position="236"/>
        <end position="262"/>
    </location>
</feature>
<feature type="transmembrane region" description="Helical" evidence="8">
    <location>
        <begin position="185"/>
        <end position="203"/>
    </location>
</feature>
<evidence type="ECO:0000256" key="3">
    <source>
        <dbReference type="ARBA" id="ARBA00022692"/>
    </source>
</evidence>
<keyword evidence="4" id="KW-0547">Nucleotide-binding</keyword>
<dbReference type="PROSITE" id="PS00211">
    <property type="entry name" value="ABC_TRANSPORTER_1"/>
    <property type="match status" value="1"/>
</dbReference>
<evidence type="ECO:0000259" key="9">
    <source>
        <dbReference type="PROSITE" id="PS50893"/>
    </source>
</evidence>
<evidence type="ECO:0000313" key="11">
    <source>
        <dbReference type="EMBL" id="MDQ0514166.1"/>
    </source>
</evidence>
<dbReference type="PANTHER" id="PTHR43394:SF1">
    <property type="entry name" value="ATP-BINDING CASSETTE SUB-FAMILY B MEMBER 10, MITOCHONDRIAL"/>
    <property type="match status" value="1"/>
</dbReference>
<dbReference type="InterPro" id="IPR039421">
    <property type="entry name" value="Type_1_exporter"/>
</dbReference>
<comment type="subcellular location">
    <subcellularLocation>
        <location evidence="1">Cell membrane</location>
        <topology evidence="1">Multi-pass membrane protein</topology>
    </subcellularLocation>
</comment>
<gene>
    <name evidence="11" type="ORF">J2Z62_000604</name>
</gene>
<feature type="transmembrane region" description="Helical" evidence="8">
    <location>
        <begin position="47"/>
        <end position="67"/>
    </location>
</feature>
<dbReference type="PANTHER" id="PTHR43394">
    <property type="entry name" value="ATP-DEPENDENT PERMEASE MDL1, MITOCHONDRIAL"/>
    <property type="match status" value="1"/>
</dbReference>
<dbReference type="SMART" id="SM00382">
    <property type="entry name" value="AAA"/>
    <property type="match status" value="1"/>
</dbReference>
<keyword evidence="7 8" id="KW-0472">Membrane</keyword>
<evidence type="ECO:0000313" key="12">
    <source>
        <dbReference type="Proteomes" id="UP001240643"/>
    </source>
</evidence>
<feature type="domain" description="ABC transmembrane type-1" evidence="10">
    <location>
        <begin position="12"/>
        <end position="297"/>
    </location>
</feature>
<accession>A0ABU0LZN5</accession>